<evidence type="ECO:0000256" key="1">
    <source>
        <dbReference type="SAM" id="MobiDB-lite"/>
    </source>
</evidence>
<gene>
    <name evidence="2" type="ORF">GNLVRS02_ARAD1C17314g</name>
</gene>
<protein>
    <submittedName>
        <fullName evidence="2">ARAD1C17314p</fullName>
    </submittedName>
</protein>
<dbReference type="PhylomeDB" id="A0A060T6Y4"/>
<organism evidence="2">
    <name type="scientific">Blastobotrys adeninivorans</name>
    <name type="common">Yeast</name>
    <name type="synonym">Arxula adeninivorans</name>
    <dbReference type="NCBI Taxonomy" id="409370"/>
    <lineage>
        <taxon>Eukaryota</taxon>
        <taxon>Fungi</taxon>
        <taxon>Dikarya</taxon>
        <taxon>Ascomycota</taxon>
        <taxon>Saccharomycotina</taxon>
        <taxon>Dipodascomycetes</taxon>
        <taxon>Dipodascales</taxon>
        <taxon>Trichomonascaceae</taxon>
        <taxon>Blastobotrys</taxon>
    </lineage>
</organism>
<reference evidence="2" key="2">
    <citation type="submission" date="2014-06" db="EMBL/GenBank/DDBJ databases">
        <title>The complete genome of Blastobotrys (Arxula) adeninivorans LS3 - a yeast of biotechnological interest.</title>
        <authorList>
            <person name="Kunze G."/>
            <person name="Gaillardin C."/>
            <person name="Czernicka M."/>
            <person name="Durrens P."/>
            <person name="Martin T."/>
            <person name="Boer E."/>
            <person name="Gabaldon T."/>
            <person name="Cruz J."/>
            <person name="Talla E."/>
            <person name="Marck C."/>
            <person name="Goffeau A."/>
            <person name="Barbe V."/>
            <person name="Baret P."/>
            <person name="Baronian K."/>
            <person name="Beier S."/>
            <person name="Bleykasten C."/>
            <person name="Bode R."/>
            <person name="Casaregola S."/>
            <person name="Despons L."/>
            <person name="Fairhead C."/>
            <person name="Giersberg M."/>
            <person name="Gierski P."/>
            <person name="Hahnel U."/>
            <person name="Hartmann A."/>
            <person name="Jankowska D."/>
            <person name="Jubin C."/>
            <person name="Jung P."/>
            <person name="Lafontaine I."/>
            <person name="Leh-Louis V."/>
            <person name="Lemaire M."/>
            <person name="Marcet-Houben M."/>
            <person name="Mascher M."/>
            <person name="Morel G."/>
            <person name="Richard G.-F."/>
            <person name="Riechen J."/>
            <person name="Sacerdot C."/>
            <person name="Sarkar A."/>
            <person name="Savel G."/>
            <person name="Schacherer J."/>
            <person name="Sherman D."/>
            <person name="Straub M.-L."/>
            <person name="Stein N."/>
            <person name="Thierry A."/>
            <person name="Trautwein-Schult A."/>
            <person name="Westhof E."/>
            <person name="Worch S."/>
            <person name="Dujon B."/>
            <person name="Souciet J.-L."/>
            <person name="Wincker P."/>
            <person name="Scholz U."/>
            <person name="Neuveglise N."/>
        </authorList>
    </citation>
    <scope>NUCLEOTIDE SEQUENCE</scope>
    <source>
        <strain evidence="2">LS3</strain>
    </source>
</reference>
<dbReference type="AlphaFoldDB" id="A0A060T6Y4"/>
<proteinExistence type="predicted"/>
<reference evidence="2" key="1">
    <citation type="submission" date="2014-02" db="EMBL/GenBank/DDBJ databases">
        <authorList>
            <person name="Genoscope - CEA"/>
        </authorList>
    </citation>
    <scope>NUCLEOTIDE SEQUENCE</scope>
    <source>
        <strain evidence="2">LS3</strain>
    </source>
</reference>
<dbReference type="EMBL" id="HG937693">
    <property type="protein sequence ID" value="CDP34647.1"/>
    <property type="molecule type" value="Genomic_DNA"/>
</dbReference>
<evidence type="ECO:0000313" key="2">
    <source>
        <dbReference type="EMBL" id="CDP34647.1"/>
    </source>
</evidence>
<sequence length="744" mass="84629">MTTLVQFDLPSPPESEASSTSVCDNCDYYDNYVEIMYKQPEQFKLSLQQELEERSGLPLLDLVVVVPEAKESIGKITNIFKELQLDGEGYLCIDGSYKFVMENAFHDSISSETLLMLLNKIIARSLIKPELSPKLKLNINPVSAHVLAQIVETHYDGNKIEGPIFKLPDGGLSDIFLPLLSSLTGDSYYPPLILETGVSQRTPDLLCASLLHATSQGIPLNTVLTTDVKIGRLHDEIVISQFYLHHFDFSVENLRHMLQSLPDNDHSDTIQKRLGLKWAICSKYSRAMAQTMCLQILIEETISLYQSLDQASSLEESIQARGDSVGRIRHRVEGILPGLDNKWEARAPFGDNDLESWLYLYAELQSLGNIETVMTQMEQTRQYLAEELQKFSVPQNINYETATQQVIRLVYETHRTYHLHDPECLFQGFRIPVSSILSIPAQQEWIDVTLSDLQKLYTTSKTYIRRLEGSITNMIVHKDGVKRQYRQQFFELARGDSNVPTFDELFGESDSIDTNTCVRFVSTDNIRSYLRIQGVKLNHNASRLKAVSKLLDIFPEGNEIDFLLHSCTMEYFHAHRRSEAAMHIMASLGQTWGQDPWASLQEFVSGQGSMNVRLPLKYFTNYGLIRLHWIRGLIESPSGRREDLVRTLAFQATSWSPDPQGGEEEEMEHFPWIDDLMTSAPLLDRLFTRELLTPARVVTLLQGVSDPELQRKITEAGNADPYKFAVDLQTSSDLEEFLTLLNLP</sequence>
<accession>A0A060T6Y4</accession>
<name>A0A060T6Y4_BLAAD</name>
<feature type="region of interest" description="Disordered" evidence="1">
    <location>
        <begin position="1"/>
        <end position="20"/>
    </location>
</feature>